<dbReference type="PROSITE" id="PS51737">
    <property type="entry name" value="RECOMBINASE_DNA_BIND"/>
    <property type="match status" value="1"/>
</dbReference>
<dbReference type="AlphaFoldDB" id="C6W8P8"/>
<dbReference type="RefSeq" id="WP_015802036.1">
    <property type="nucleotide sequence ID" value="NC_013093.1"/>
</dbReference>
<dbReference type="Pfam" id="PF00239">
    <property type="entry name" value="Resolvase"/>
    <property type="match status" value="1"/>
</dbReference>
<dbReference type="PANTHER" id="PTHR30461:SF23">
    <property type="entry name" value="DNA RECOMBINASE-RELATED"/>
    <property type="match status" value="1"/>
</dbReference>
<dbReference type="InterPro" id="IPR011109">
    <property type="entry name" value="DNA_bind_recombinase_dom"/>
</dbReference>
<dbReference type="Proteomes" id="UP000002213">
    <property type="component" value="Chromosome"/>
</dbReference>
<dbReference type="InterPro" id="IPR050639">
    <property type="entry name" value="SSR_resolvase"/>
</dbReference>
<dbReference type="KEGG" id="ami:Amir_3240"/>
<dbReference type="SMART" id="SM00857">
    <property type="entry name" value="Resolvase"/>
    <property type="match status" value="1"/>
</dbReference>
<organism evidence="2 3">
    <name type="scientific">Actinosynnema mirum (strain ATCC 29888 / DSM 43827 / JCM 3225 / NBRC 14064 / NCIMB 13271 / NRRL B-12336 / IMRU 3971 / 101)</name>
    <dbReference type="NCBI Taxonomy" id="446462"/>
    <lineage>
        <taxon>Bacteria</taxon>
        <taxon>Bacillati</taxon>
        <taxon>Actinomycetota</taxon>
        <taxon>Actinomycetes</taxon>
        <taxon>Pseudonocardiales</taxon>
        <taxon>Pseudonocardiaceae</taxon>
        <taxon>Actinosynnema</taxon>
    </lineage>
</organism>
<sequence length="582" mass="64820">MAIFSTPSSGSVRAGRSLSMPLSGVIYLRASQDRSGAAVSVDSQLKIGLQFFRDNDIKHVATYSDNNLSGSTFATEVRGGYELTVDAMRSGLGNLVWTWDSARAQRDIGVYARLRELCRETGGFWAYGNRIYDIRDPKDRRDSAKDAVEAEGRSDEISLNTRRGVWSRAERGEHAGTVAYGYRPVYSPETGRSLGWAVVEEEAEVIRRIVAWVLERKPLSWIARELNGEGVPCPHDRRWDKRYVARLVEHHRYPEEWLRLMSELSPEECENAAAIVAEVRGGQTPKEVARALNRAGVKRIFRCEWDAGKVRRLALSAPSAGLRVYHGEVAMREVVDESGGVRAVPLETRWEPIKTLEQHEQVVALLSAPEHGKVRDGNRVKYRWSGIVVCGVCGGNTTVVTNAGKLRMRCYRRSCVVREYAPLDLWLTESALSLLERENAASLFRLDEADTGQARAAQRKAQQLRARLDGLRAQAMAGGITPESFAMFESGLLPEIARQDELARRVTVPPSLVSLLAERQTDLRQVFLGMSVVEQREILRTIMRPRLLRASRKRGPFDPGAVDLGVRSAPAATPVQEATTAA</sequence>
<dbReference type="SUPFAM" id="SSF53041">
    <property type="entry name" value="Resolvase-like"/>
    <property type="match status" value="1"/>
</dbReference>
<dbReference type="GO" id="GO:0003677">
    <property type="term" value="F:DNA binding"/>
    <property type="evidence" value="ECO:0007669"/>
    <property type="project" value="InterPro"/>
</dbReference>
<dbReference type="HOGENOM" id="CLU_010686_18_18_11"/>
<dbReference type="eggNOG" id="COG1961">
    <property type="taxonomic scope" value="Bacteria"/>
</dbReference>
<keyword evidence="3" id="KW-1185">Reference proteome</keyword>
<feature type="domain" description="Recombinase" evidence="1">
    <location>
        <begin position="179"/>
        <end position="372"/>
    </location>
</feature>
<dbReference type="OrthoDB" id="4500247at2"/>
<protein>
    <submittedName>
        <fullName evidence="2">Recombinase</fullName>
    </submittedName>
</protein>
<dbReference type="Gene3D" id="3.90.1750.20">
    <property type="entry name" value="Putative Large Serine Recombinase, Chain B, Domain 2"/>
    <property type="match status" value="2"/>
</dbReference>
<proteinExistence type="predicted"/>
<dbReference type="PANTHER" id="PTHR30461">
    <property type="entry name" value="DNA-INVERTASE FROM LAMBDOID PROPHAGE"/>
    <property type="match status" value="1"/>
</dbReference>
<dbReference type="EMBL" id="CP001630">
    <property type="protein sequence ID" value="ACU37147.1"/>
    <property type="molecule type" value="Genomic_DNA"/>
</dbReference>
<dbReference type="GO" id="GO:0000150">
    <property type="term" value="F:DNA strand exchange activity"/>
    <property type="evidence" value="ECO:0007669"/>
    <property type="project" value="InterPro"/>
</dbReference>
<dbReference type="CDD" id="cd00338">
    <property type="entry name" value="Ser_Recombinase"/>
    <property type="match status" value="1"/>
</dbReference>
<accession>C6W8P8</accession>
<name>C6W8P8_ACTMD</name>
<dbReference type="Pfam" id="PF07508">
    <property type="entry name" value="Recombinase"/>
    <property type="match status" value="2"/>
</dbReference>
<dbReference type="InterPro" id="IPR038109">
    <property type="entry name" value="DNA_bind_recomb_sf"/>
</dbReference>
<evidence type="ECO:0000259" key="1">
    <source>
        <dbReference type="PROSITE" id="PS51737"/>
    </source>
</evidence>
<dbReference type="Gene3D" id="3.40.50.1390">
    <property type="entry name" value="Resolvase, N-terminal catalytic domain"/>
    <property type="match status" value="1"/>
</dbReference>
<dbReference type="STRING" id="446462.Amir_3240"/>
<dbReference type="InterPro" id="IPR036162">
    <property type="entry name" value="Resolvase-like_N_sf"/>
</dbReference>
<dbReference type="InterPro" id="IPR006119">
    <property type="entry name" value="Resolv_N"/>
</dbReference>
<evidence type="ECO:0000313" key="2">
    <source>
        <dbReference type="EMBL" id="ACU37147.1"/>
    </source>
</evidence>
<evidence type="ECO:0000313" key="3">
    <source>
        <dbReference type="Proteomes" id="UP000002213"/>
    </source>
</evidence>
<gene>
    <name evidence="2" type="ordered locus">Amir_3240</name>
</gene>
<reference evidence="2 3" key="1">
    <citation type="journal article" date="2009" name="Stand. Genomic Sci.">
        <title>Complete genome sequence of Actinosynnema mirum type strain (101).</title>
        <authorList>
            <person name="Land M."/>
            <person name="Lapidus A."/>
            <person name="Mayilraj S."/>
            <person name="Chen F."/>
            <person name="Copeland A."/>
            <person name="Del Rio T.G."/>
            <person name="Nolan M."/>
            <person name="Lucas S."/>
            <person name="Tice H."/>
            <person name="Cheng J.F."/>
            <person name="Chertkov O."/>
            <person name="Bruce D."/>
            <person name="Goodwin L."/>
            <person name="Pitluck S."/>
            <person name="Rohde M."/>
            <person name="Goker M."/>
            <person name="Pati A."/>
            <person name="Ivanova N."/>
            <person name="Mavromatis K."/>
            <person name="Chen A."/>
            <person name="Palaniappan K."/>
            <person name="Hauser L."/>
            <person name="Chang Y.J."/>
            <person name="Jeffries C.C."/>
            <person name="Brettin T."/>
            <person name="Detter J.C."/>
            <person name="Han C."/>
            <person name="Chain P."/>
            <person name="Tindall B.J."/>
            <person name="Bristow J."/>
            <person name="Eisen J.A."/>
            <person name="Markowitz V."/>
            <person name="Hugenholtz P."/>
            <person name="Kyrpides N.C."/>
            <person name="Klenk H.P."/>
        </authorList>
    </citation>
    <scope>NUCLEOTIDE SEQUENCE [LARGE SCALE GENOMIC DNA]</scope>
    <source>
        <strain evidence="3">ATCC 29888 / DSM 43827 / JCM 3225 / NBRC 14064 / NCIMB 13271 / NRRL B-12336 / IMRU 3971 / 101</strain>
    </source>
</reference>